<dbReference type="RefSeq" id="WP_413267895.1">
    <property type="nucleotide sequence ID" value="NZ_JBHFNR010000286.1"/>
</dbReference>
<dbReference type="EMBL" id="JBHFNR010000286">
    <property type="protein sequence ID" value="MFB2898295.1"/>
    <property type="molecule type" value="Genomic_DNA"/>
</dbReference>
<keyword evidence="1" id="KW-0472">Membrane</keyword>
<proteinExistence type="predicted"/>
<dbReference type="Proteomes" id="UP001576784">
    <property type="component" value="Unassembled WGS sequence"/>
</dbReference>
<name>A0ABV4Y3I8_9CYAN</name>
<sequence length="105" mass="12184">MVPASILLALLIAGFLWYRILAKMGFKESALWVLLIMLFFPVTVLISFIYLALFPWPIQKELKQVKAKLSTQPFSGQPVDEIDIELERMRGDMGLNQMKKRKREN</sequence>
<feature type="transmembrane region" description="Helical" evidence="1">
    <location>
        <begin position="32"/>
        <end position="53"/>
    </location>
</feature>
<keyword evidence="1" id="KW-1133">Transmembrane helix</keyword>
<comment type="caution">
    <text evidence="2">The sequence shown here is derived from an EMBL/GenBank/DDBJ whole genome shotgun (WGS) entry which is preliminary data.</text>
</comment>
<keyword evidence="3" id="KW-1185">Reference proteome</keyword>
<evidence type="ECO:0000313" key="3">
    <source>
        <dbReference type="Proteomes" id="UP001576784"/>
    </source>
</evidence>
<protein>
    <recommendedName>
        <fullName evidence="4">Cardiolipin synthase N-terminal domain-containing protein</fullName>
    </recommendedName>
</protein>
<organism evidence="2 3">
    <name type="scientific">Floridaenema flaviceps BLCC-F50</name>
    <dbReference type="NCBI Taxonomy" id="3153642"/>
    <lineage>
        <taxon>Bacteria</taxon>
        <taxon>Bacillati</taxon>
        <taxon>Cyanobacteriota</taxon>
        <taxon>Cyanophyceae</taxon>
        <taxon>Oscillatoriophycideae</taxon>
        <taxon>Aerosakkonematales</taxon>
        <taxon>Aerosakkonemataceae</taxon>
        <taxon>Floridanema</taxon>
        <taxon>Floridanema flaviceps</taxon>
    </lineage>
</organism>
<gene>
    <name evidence="2" type="ORF">ACE1CI_35710</name>
</gene>
<reference evidence="2 3" key="1">
    <citation type="submission" date="2024-09" db="EMBL/GenBank/DDBJ databases">
        <title>Floridaenema gen nov. (Aerosakkonemataceae, Aerosakkonematales ord. nov., Cyanobacteria) from benthic tropical and subtropical fresh waters, with the description of four new species.</title>
        <authorList>
            <person name="Moretto J.A."/>
            <person name="Berthold D.E."/>
            <person name="Lefler F.W."/>
            <person name="Huang I.-S."/>
            <person name="Laughinghouse H. IV."/>
        </authorList>
    </citation>
    <scope>NUCLEOTIDE SEQUENCE [LARGE SCALE GENOMIC DNA]</scope>
    <source>
        <strain evidence="2 3">BLCC-F50</strain>
    </source>
</reference>
<evidence type="ECO:0000313" key="2">
    <source>
        <dbReference type="EMBL" id="MFB2898295.1"/>
    </source>
</evidence>
<keyword evidence="1" id="KW-0812">Transmembrane</keyword>
<accession>A0ABV4Y3I8</accession>
<evidence type="ECO:0008006" key="4">
    <source>
        <dbReference type="Google" id="ProtNLM"/>
    </source>
</evidence>
<evidence type="ECO:0000256" key="1">
    <source>
        <dbReference type="SAM" id="Phobius"/>
    </source>
</evidence>